<dbReference type="GO" id="GO:0009407">
    <property type="term" value="P:toxin catabolic process"/>
    <property type="evidence" value="ECO:0007669"/>
    <property type="project" value="UniProtKB-ARBA"/>
</dbReference>
<dbReference type="InterPro" id="IPR036249">
    <property type="entry name" value="Thioredoxin-like_sf"/>
</dbReference>
<evidence type="ECO:0000256" key="3">
    <source>
        <dbReference type="ARBA" id="ARBA00022679"/>
    </source>
</evidence>
<dbReference type="Pfam" id="PF00043">
    <property type="entry name" value="GST_C"/>
    <property type="match status" value="1"/>
</dbReference>
<dbReference type="GO" id="GO:0004364">
    <property type="term" value="F:glutathione transferase activity"/>
    <property type="evidence" value="ECO:0007669"/>
    <property type="project" value="UniProtKB-EC"/>
</dbReference>
<dbReference type="FunFam" id="1.20.1050.10:FF:000004">
    <property type="entry name" value="Glutathione S-transferase F2"/>
    <property type="match status" value="1"/>
</dbReference>
<protein>
    <recommendedName>
        <fullName evidence="2">glutathione transferase</fullName>
        <ecNumber evidence="2">2.5.1.18</ecNumber>
    </recommendedName>
</protein>
<dbReference type="PROSITE" id="PS50404">
    <property type="entry name" value="GST_NTER"/>
    <property type="match status" value="1"/>
</dbReference>
<dbReference type="EC" id="2.5.1.18" evidence="2"/>
<evidence type="ECO:0000313" key="9">
    <source>
        <dbReference type="Proteomes" id="UP001188597"/>
    </source>
</evidence>
<dbReference type="GO" id="GO:0043295">
    <property type="term" value="F:glutathione binding"/>
    <property type="evidence" value="ECO:0007669"/>
    <property type="project" value="TreeGrafter"/>
</dbReference>
<comment type="catalytic activity">
    <reaction evidence="4">
        <text>RX + glutathione = an S-substituted glutathione + a halide anion + H(+)</text>
        <dbReference type="Rhea" id="RHEA:16437"/>
        <dbReference type="ChEBI" id="CHEBI:15378"/>
        <dbReference type="ChEBI" id="CHEBI:16042"/>
        <dbReference type="ChEBI" id="CHEBI:17792"/>
        <dbReference type="ChEBI" id="CHEBI:57925"/>
        <dbReference type="ChEBI" id="CHEBI:90779"/>
        <dbReference type="EC" id="2.5.1.18"/>
    </reaction>
</comment>
<dbReference type="GO" id="GO:0006749">
    <property type="term" value="P:glutathione metabolic process"/>
    <property type="evidence" value="ECO:0007669"/>
    <property type="project" value="TreeGrafter"/>
</dbReference>
<evidence type="ECO:0000256" key="5">
    <source>
        <dbReference type="SAM" id="MobiDB-lite"/>
    </source>
</evidence>
<dbReference type="SUPFAM" id="SSF47616">
    <property type="entry name" value="GST C-terminal domain-like"/>
    <property type="match status" value="1"/>
</dbReference>
<dbReference type="PANTHER" id="PTHR43900:SF56">
    <property type="entry name" value="GLUTATHIONE TRANSFERASE"/>
    <property type="match status" value="1"/>
</dbReference>
<feature type="domain" description="GST N-terminal" evidence="6">
    <location>
        <begin position="116"/>
        <end position="195"/>
    </location>
</feature>
<dbReference type="SUPFAM" id="SSF52833">
    <property type="entry name" value="Thioredoxin-like"/>
    <property type="match status" value="1"/>
</dbReference>
<proteinExistence type="inferred from homology"/>
<dbReference type="InterPro" id="IPR010987">
    <property type="entry name" value="Glutathione-S-Trfase_C-like"/>
</dbReference>
<dbReference type="AlphaFoldDB" id="A0AA89AMB6"/>
<evidence type="ECO:0000256" key="2">
    <source>
        <dbReference type="ARBA" id="ARBA00012452"/>
    </source>
</evidence>
<reference evidence="8" key="1">
    <citation type="submission" date="2022-12" db="EMBL/GenBank/DDBJ databases">
        <title>Draft genome assemblies for two species of Escallonia (Escalloniales).</title>
        <authorList>
            <person name="Chanderbali A."/>
            <person name="Dervinis C."/>
            <person name="Anghel I."/>
            <person name="Soltis D."/>
            <person name="Soltis P."/>
            <person name="Zapata F."/>
        </authorList>
    </citation>
    <scope>NUCLEOTIDE SEQUENCE</scope>
    <source>
        <strain evidence="8">UCBG64.0493</strain>
        <tissue evidence="8">Leaf</tissue>
    </source>
</reference>
<evidence type="ECO:0000256" key="1">
    <source>
        <dbReference type="ARBA" id="ARBA00010128"/>
    </source>
</evidence>
<dbReference type="InterPro" id="IPR036282">
    <property type="entry name" value="Glutathione-S-Trfase_C_sf"/>
</dbReference>
<dbReference type="Gene3D" id="3.40.30.10">
    <property type="entry name" value="Glutaredoxin"/>
    <property type="match status" value="1"/>
</dbReference>
<evidence type="ECO:0000259" key="7">
    <source>
        <dbReference type="PROSITE" id="PS50405"/>
    </source>
</evidence>
<name>A0AA89AMB6_9ASTE</name>
<feature type="compositionally biased region" description="Polar residues" evidence="5">
    <location>
        <begin position="47"/>
        <end position="56"/>
    </location>
</feature>
<dbReference type="InterPro" id="IPR004045">
    <property type="entry name" value="Glutathione_S-Trfase_N"/>
</dbReference>
<dbReference type="PANTHER" id="PTHR43900">
    <property type="entry name" value="GLUTATHIONE S-TRANSFERASE RHO"/>
    <property type="match status" value="1"/>
</dbReference>
<organism evidence="8 9">
    <name type="scientific">Escallonia herrerae</name>
    <dbReference type="NCBI Taxonomy" id="1293975"/>
    <lineage>
        <taxon>Eukaryota</taxon>
        <taxon>Viridiplantae</taxon>
        <taxon>Streptophyta</taxon>
        <taxon>Embryophyta</taxon>
        <taxon>Tracheophyta</taxon>
        <taxon>Spermatophyta</taxon>
        <taxon>Magnoliopsida</taxon>
        <taxon>eudicotyledons</taxon>
        <taxon>Gunneridae</taxon>
        <taxon>Pentapetalae</taxon>
        <taxon>asterids</taxon>
        <taxon>campanulids</taxon>
        <taxon>Escalloniales</taxon>
        <taxon>Escalloniaceae</taxon>
        <taxon>Escallonia</taxon>
    </lineage>
</organism>
<dbReference type="EMBL" id="JAVXUP010001816">
    <property type="protein sequence ID" value="KAK3007860.1"/>
    <property type="molecule type" value="Genomic_DNA"/>
</dbReference>
<evidence type="ECO:0000313" key="8">
    <source>
        <dbReference type="EMBL" id="KAK3007860.1"/>
    </source>
</evidence>
<feature type="region of interest" description="Disordered" evidence="5">
    <location>
        <begin position="21"/>
        <end position="56"/>
    </location>
</feature>
<feature type="domain" description="GST C-terminal" evidence="7">
    <location>
        <begin position="202"/>
        <end position="325"/>
    </location>
</feature>
<accession>A0AA89AMB6</accession>
<dbReference type="InterPro" id="IPR004046">
    <property type="entry name" value="GST_C"/>
</dbReference>
<evidence type="ECO:0000256" key="4">
    <source>
        <dbReference type="ARBA" id="ARBA00047960"/>
    </source>
</evidence>
<keyword evidence="3" id="KW-0808">Transferase</keyword>
<dbReference type="Gene3D" id="1.20.1050.10">
    <property type="match status" value="1"/>
</dbReference>
<gene>
    <name evidence="8" type="ORF">RJ639_014589</name>
</gene>
<keyword evidence="9" id="KW-1185">Reference proteome</keyword>
<comment type="similarity">
    <text evidence="1">Belongs to the GST superfamily. Phi family.</text>
</comment>
<evidence type="ECO:0000259" key="6">
    <source>
        <dbReference type="PROSITE" id="PS50404"/>
    </source>
</evidence>
<dbReference type="Proteomes" id="UP001188597">
    <property type="component" value="Unassembled WGS sequence"/>
</dbReference>
<sequence>MCRQHHICLRRPTPHRAVRHSSALGGLETPDLFSTDNRRSSVKGFKSTRSWPSVNHQPSRDLRRQICFPLSTAVAALRVSSPLRVHHIVVVRHSSAVEGLETPDLSSTVHRRSSVEGLKTTRRRPLLGLMAVRKVYGSLSSPATLKVLACLLEHDLEFEFVPPFGQVPVYEDHGSKQFESRAIIRCMGHQYGKEGKELIYWDVRKQAVVANWVDFDPPALKLISEFVIKPKKGLAPDEQAVAEAESKLAKVLDVYEARLTKFKYLASDKYTIVDLLHLPNLQSMVGTPAEKLIESRPRVNAWCAEILARLAWVKVLDMQGQGSSP</sequence>
<dbReference type="PROSITE" id="PS50405">
    <property type="entry name" value="GST_CTER"/>
    <property type="match status" value="1"/>
</dbReference>
<dbReference type="GO" id="GO:0005737">
    <property type="term" value="C:cytoplasm"/>
    <property type="evidence" value="ECO:0007669"/>
    <property type="project" value="TreeGrafter"/>
</dbReference>
<comment type="caution">
    <text evidence="8">The sequence shown here is derived from an EMBL/GenBank/DDBJ whole genome shotgun (WGS) entry which is preliminary data.</text>
</comment>